<organism evidence="2 3">
    <name type="scientific">Subtercola vilae</name>
    <dbReference type="NCBI Taxonomy" id="2056433"/>
    <lineage>
        <taxon>Bacteria</taxon>
        <taxon>Bacillati</taxon>
        <taxon>Actinomycetota</taxon>
        <taxon>Actinomycetes</taxon>
        <taxon>Micrococcales</taxon>
        <taxon>Microbacteriaceae</taxon>
        <taxon>Subtercola</taxon>
    </lineage>
</organism>
<dbReference type="CDD" id="cd01745">
    <property type="entry name" value="GATase1_2"/>
    <property type="match status" value="1"/>
</dbReference>
<reference evidence="2 3" key="1">
    <citation type="journal article" date="2019" name="Microorganisms">
        <title>Systematic Affiliation and Genome Analysis of Subtercola vilae DB165(T) with Particular Emphasis on Cold Adaptation of an Isolate from a High-Altitude Cold Volcano Lake.</title>
        <authorList>
            <person name="Villalobos A.S."/>
            <person name="Wiese J."/>
            <person name="Imhoff J.F."/>
            <person name="Dorador C."/>
            <person name="Keller A."/>
            <person name="Hentschel U."/>
        </authorList>
    </citation>
    <scope>NUCLEOTIDE SEQUENCE [LARGE SCALE GENOMIC DNA]</scope>
    <source>
        <strain evidence="2 3">DB165</strain>
    </source>
</reference>
<feature type="region of interest" description="Disordered" evidence="1">
    <location>
        <begin position="273"/>
        <end position="318"/>
    </location>
</feature>
<sequence>MCNDGSRNSDNDNDGSRNNDSNGGGSGARPLIGLTTYLEQAQSGVWDVQAAFLPKVYFDAVNRAGGIAVLLPPQPASHEIARCVLDRLDGLIITGGTDIAPESYGQAAHSATDQPRPDRDAWEQSLLTAALERSLPFLGICRGAQLLNVTLGGTLHQHLPDLAGSRRYQAGGGTFSRVGVDIDPTSRLAGLLAHPTAAHHLTLDVPVYHHQAIDRLGRGLRVTAATDDGIVEAIELDGAAFALAVQWHPEESPDDLRLFAGLVSAARTFAADRAAASPTNRPPTAPAPSWSRNLLHKADSAAKNDSTAVVDSAERGHG</sequence>
<dbReference type="Gene3D" id="3.40.50.880">
    <property type="match status" value="1"/>
</dbReference>
<dbReference type="PROSITE" id="PS51273">
    <property type="entry name" value="GATASE_TYPE_1"/>
    <property type="match status" value="1"/>
</dbReference>
<evidence type="ECO:0000313" key="3">
    <source>
        <dbReference type="Proteomes" id="UP000306192"/>
    </source>
</evidence>
<dbReference type="Proteomes" id="UP000306192">
    <property type="component" value="Unassembled WGS sequence"/>
</dbReference>
<proteinExistence type="predicted"/>
<dbReference type="GO" id="GO:0033969">
    <property type="term" value="F:gamma-glutamyl-gamma-aminobutyrate hydrolase activity"/>
    <property type="evidence" value="ECO:0007669"/>
    <property type="project" value="TreeGrafter"/>
</dbReference>
<dbReference type="InterPro" id="IPR044668">
    <property type="entry name" value="PuuD-like"/>
</dbReference>
<evidence type="ECO:0000313" key="2">
    <source>
        <dbReference type="EMBL" id="TIH37852.1"/>
    </source>
</evidence>
<evidence type="ECO:0000256" key="1">
    <source>
        <dbReference type="SAM" id="MobiDB-lite"/>
    </source>
</evidence>
<dbReference type="InterPro" id="IPR011697">
    <property type="entry name" value="Peptidase_C26"/>
</dbReference>
<feature type="compositionally biased region" description="Basic and acidic residues" evidence="1">
    <location>
        <begin position="7"/>
        <end position="17"/>
    </location>
</feature>
<gene>
    <name evidence="2" type="ORF">D4765_07545</name>
</gene>
<dbReference type="AlphaFoldDB" id="A0A4T2C371"/>
<keyword evidence="3" id="KW-1185">Reference proteome</keyword>
<dbReference type="Pfam" id="PF07722">
    <property type="entry name" value="Peptidase_C26"/>
    <property type="match status" value="1"/>
</dbReference>
<accession>A0A4T2C371</accession>
<feature type="region of interest" description="Disordered" evidence="1">
    <location>
        <begin position="1"/>
        <end position="27"/>
    </location>
</feature>
<dbReference type="GO" id="GO:0005829">
    <property type="term" value="C:cytosol"/>
    <property type="evidence" value="ECO:0007669"/>
    <property type="project" value="TreeGrafter"/>
</dbReference>
<dbReference type="RefSeq" id="WP_136641672.1">
    <property type="nucleotide sequence ID" value="NZ_QYRT01000010.1"/>
</dbReference>
<comment type="caution">
    <text evidence="2">The sequence shown here is derived from an EMBL/GenBank/DDBJ whole genome shotgun (WGS) entry which is preliminary data.</text>
</comment>
<protein>
    <submittedName>
        <fullName evidence="2">Gamma-glutamyl-gamma-aminobutyrate hydrolase family protein</fullName>
    </submittedName>
</protein>
<keyword evidence="2" id="KW-0378">Hydrolase</keyword>
<dbReference type="SUPFAM" id="SSF52317">
    <property type="entry name" value="Class I glutamine amidotransferase-like"/>
    <property type="match status" value="1"/>
</dbReference>
<dbReference type="PANTHER" id="PTHR43235:SF1">
    <property type="entry name" value="GLUTAMINE AMIDOTRANSFERASE PB2B2.05-RELATED"/>
    <property type="match status" value="1"/>
</dbReference>
<dbReference type="InterPro" id="IPR029062">
    <property type="entry name" value="Class_I_gatase-like"/>
</dbReference>
<dbReference type="GO" id="GO:0006598">
    <property type="term" value="P:polyamine catabolic process"/>
    <property type="evidence" value="ECO:0007669"/>
    <property type="project" value="TreeGrafter"/>
</dbReference>
<dbReference type="PANTHER" id="PTHR43235">
    <property type="entry name" value="GLUTAMINE AMIDOTRANSFERASE PB2B2.05-RELATED"/>
    <property type="match status" value="1"/>
</dbReference>
<dbReference type="EMBL" id="QYRT01000010">
    <property type="protein sequence ID" value="TIH37852.1"/>
    <property type="molecule type" value="Genomic_DNA"/>
</dbReference>
<dbReference type="OrthoDB" id="9813383at2"/>
<name>A0A4T2C371_9MICO</name>